<sequence>MKMSKQKILMLGNLPTSDARSIGGATVLTKRIYEYLQEQGVKVDFLSTRKNWKPKAQLFDYFLLPFKFLRRIKGKTHVSIHASADFHLTIAPFIILLSKLCSKKITYHFVGGDFHKKYERLPLFFQYILKRTIFSSNTIFMETLEMITYFNEKNIRVEWLPNSRKPSAIEIPVKSYSMRFVFISRVTPTKGVEIIAEALKTLPEAYTVDIYGPIDKRFYTETKLNEMGLNYCGNLPAEKVVPTLTGYDVMLLPTFHQGEGYPGVIIEALSVGVPIICTDWNALKELVANHKDGLLIPTKSPKSLANAMQSFTTDNYTAYSKNALSSFKKFNSDIVFKRILESYD</sequence>
<dbReference type="AlphaFoldDB" id="A0A840ESP7"/>
<keyword evidence="1" id="KW-0808">Transferase</keyword>
<name>A0A840ESP7_9FLAO</name>
<keyword evidence="2" id="KW-1185">Reference proteome</keyword>
<dbReference type="GO" id="GO:0016740">
    <property type="term" value="F:transferase activity"/>
    <property type="evidence" value="ECO:0007669"/>
    <property type="project" value="UniProtKB-KW"/>
</dbReference>
<dbReference type="PANTHER" id="PTHR12526">
    <property type="entry name" value="GLYCOSYLTRANSFERASE"/>
    <property type="match status" value="1"/>
</dbReference>
<dbReference type="Gene3D" id="3.40.50.2000">
    <property type="entry name" value="Glycogen Phosphorylase B"/>
    <property type="match status" value="2"/>
</dbReference>
<evidence type="ECO:0000313" key="2">
    <source>
        <dbReference type="Proteomes" id="UP000553034"/>
    </source>
</evidence>
<proteinExistence type="predicted"/>
<accession>A0A840ESP7</accession>
<dbReference type="CDD" id="cd03801">
    <property type="entry name" value="GT4_PimA-like"/>
    <property type="match status" value="1"/>
</dbReference>
<dbReference type="Pfam" id="PF13692">
    <property type="entry name" value="Glyco_trans_1_4"/>
    <property type="match status" value="1"/>
</dbReference>
<gene>
    <name evidence="1" type="ORF">GGR32_000690</name>
</gene>
<reference evidence="1 2" key="1">
    <citation type="submission" date="2020-08" db="EMBL/GenBank/DDBJ databases">
        <title>Genomic Encyclopedia of Type Strains, Phase IV (KMG-IV): sequencing the most valuable type-strain genomes for metagenomic binning, comparative biology and taxonomic classification.</title>
        <authorList>
            <person name="Goeker M."/>
        </authorList>
    </citation>
    <scope>NUCLEOTIDE SEQUENCE [LARGE SCALE GENOMIC DNA]</scope>
    <source>
        <strain evidence="1 2">DSM 29568</strain>
    </source>
</reference>
<evidence type="ECO:0000313" key="1">
    <source>
        <dbReference type="EMBL" id="MBB4118416.1"/>
    </source>
</evidence>
<comment type="caution">
    <text evidence="1">The sequence shown here is derived from an EMBL/GenBank/DDBJ whole genome shotgun (WGS) entry which is preliminary data.</text>
</comment>
<dbReference type="PANTHER" id="PTHR12526:SF637">
    <property type="entry name" value="GLYCOSYLTRANSFERASE EPSF-RELATED"/>
    <property type="match status" value="1"/>
</dbReference>
<dbReference type="Proteomes" id="UP000553034">
    <property type="component" value="Unassembled WGS sequence"/>
</dbReference>
<organism evidence="1 2">
    <name type="scientific">Mesonia hippocampi</name>
    <dbReference type="NCBI Taxonomy" id="1628250"/>
    <lineage>
        <taxon>Bacteria</taxon>
        <taxon>Pseudomonadati</taxon>
        <taxon>Bacteroidota</taxon>
        <taxon>Flavobacteriia</taxon>
        <taxon>Flavobacteriales</taxon>
        <taxon>Flavobacteriaceae</taxon>
        <taxon>Mesonia</taxon>
    </lineage>
</organism>
<protein>
    <submittedName>
        <fullName evidence="1">Glycosyltransferase involved in cell wall biosynthesis</fullName>
    </submittedName>
</protein>
<dbReference type="SUPFAM" id="SSF53756">
    <property type="entry name" value="UDP-Glycosyltransferase/glycogen phosphorylase"/>
    <property type="match status" value="1"/>
</dbReference>
<dbReference type="EMBL" id="JACIFO010000002">
    <property type="protein sequence ID" value="MBB4118416.1"/>
    <property type="molecule type" value="Genomic_DNA"/>
</dbReference>